<accession>A0A9D2BNM7</accession>
<sequence length="344" mass="38659">MRGVLIVVAAGLLTACSSTRYIRIETYNPGEVTFPEHVGQVLIVNNAVPQPKDTGYTYELFGEAQDACETKADSALFVACRELGEAIADASYFNDVLLYHDAIQKDRVMYKEAPLTQEQVVALCEETGADAVISLDRLLFDMKKSVSRLGGTYVIGTIEVQVAGIIRSYMPDREQPLATVHLRDSVYWAESADYLPLLEQILPTSEEALEAAGQYVGAKAYAHFVPHWVNESRWFFTAPGARWKEATAYASDERWDMAEERWLALYRSTKGWKGRAKAASNLALCHEMEGDLEEAHEWASKSYDLFKQHAGEEAESTKLQKLYMQVLSERIRSDAKLNMQFGEE</sequence>
<dbReference type="Pfam" id="PF19867">
    <property type="entry name" value="DUF6340"/>
    <property type="match status" value="1"/>
</dbReference>
<evidence type="ECO:0000313" key="1">
    <source>
        <dbReference type="EMBL" id="HIX85464.1"/>
    </source>
</evidence>
<dbReference type="SUPFAM" id="SSF48452">
    <property type="entry name" value="TPR-like"/>
    <property type="match status" value="1"/>
</dbReference>
<reference evidence="1" key="2">
    <citation type="submission" date="2021-04" db="EMBL/GenBank/DDBJ databases">
        <authorList>
            <person name="Gilroy R."/>
        </authorList>
    </citation>
    <scope>NUCLEOTIDE SEQUENCE</scope>
    <source>
        <strain evidence="1">ChiHecec2B26-12326</strain>
    </source>
</reference>
<evidence type="ECO:0000313" key="2">
    <source>
        <dbReference type="Proteomes" id="UP000823847"/>
    </source>
</evidence>
<proteinExistence type="predicted"/>
<dbReference type="Proteomes" id="UP000823847">
    <property type="component" value="Unassembled WGS sequence"/>
</dbReference>
<dbReference type="EMBL" id="DXEN01000014">
    <property type="protein sequence ID" value="HIX85464.1"/>
    <property type="molecule type" value="Genomic_DNA"/>
</dbReference>
<gene>
    <name evidence="1" type="ORF">H9848_02500</name>
</gene>
<name>A0A9D2BNM7_9BACT</name>
<protein>
    <submittedName>
        <fullName evidence="1">Tetratricopeptide repeat protein</fullName>
    </submittedName>
</protein>
<dbReference type="PROSITE" id="PS51257">
    <property type="entry name" value="PROKAR_LIPOPROTEIN"/>
    <property type="match status" value="1"/>
</dbReference>
<comment type="caution">
    <text evidence="1">The sequence shown here is derived from an EMBL/GenBank/DDBJ whole genome shotgun (WGS) entry which is preliminary data.</text>
</comment>
<dbReference type="InterPro" id="IPR011990">
    <property type="entry name" value="TPR-like_helical_dom_sf"/>
</dbReference>
<organism evidence="1 2">
    <name type="scientific">Candidatus Parabacteroides intestinigallinarum</name>
    <dbReference type="NCBI Taxonomy" id="2838722"/>
    <lineage>
        <taxon>Bacteria</taxon>
        <taxon>Pseudomonadati</taxon>
        <taxon>Bacteroidota</taxon>
        <taxon>Bacteroidia</taxon>
        <taxon>Bacteroidales</taxon>
        <taxon>Tannerellaceae</taxon>
        <taxon>Parabacteroides</taxon>
    </lineage>
</organism>
<dbReference type="InterPro" id="IPR045921">
    <property type="entry name" value="DUF6340"/>
</dbReference>
<dbReference type="Gene3D" id="1.25.40.10">
    <property type="entry name" value="Tetratricopeptide repeat domain"/>
    <property type="match status" value="1"/>
</dbReference>
<dbReference type="AlphaFoldDB" id="A0A9D2BNM7"/>
<reference evidence="1" key="1">
    <citation type="journal article" date="2021" name="PeerJ">
        <title>Extensive microbial diversity within the chicken gut microbiome revealed by metagenomics and culture.</title>
        <authorList>
            <person name="Gilroy R."/>
            <person name="Ravi A."/>
            <person name="Getino M."/>
            <person name="Pursley I."/>
            <person name="Horton D.L."/>
            <person name="Alikhan N.F."/>
            <person name="Baker D."/>
            <person name="Gharbi K."/>
            <person name="Hall N."/>
            <person name="Watson M."/>
            <person name="Adriaenssens E.M."/>
            <person name="Foster-Nyarko E."/>
            <person name="Jarju S."/>
            <person name="Secka A."/>
            <person name="Antonio M."/>
            <person name="Oren A."/>
            <person name="Chaudhuri R.R."/>
            <person name="La Ragione R."/>
            <person name="Hildebrand F."/>
            <person name="Pallen M.J."/>
        </authorList>
    </citation>
    <scope>NUCLEOTIDE SEQUENCE</scope>
    <source>
        <strain evidence="1">ChiHecec2B26-12326</strain>
    </source>
</reference>